<evidence type="ECO:0000256" key="3">
    <source>
        <dbReference type="ARBA" id="ARBA00022989"/>
    </source>
</evidence>
<keyword evidence="5" id="KW-0046">Antibiotic resistance</keyword>
<dbReference type="InterPro" id="IPR013525">
    <property type="entry name" value="ABC2_TM"/>
</dbReference>
<feature type="domain" description="ABC-2 type transporter transmembrane" evidence="7">
    <location>
        <begin position="7"/>
        <end position="217"/>
    </location>
</feature>
<accession>A0A8J3QF38</accession>
<reference evidence="8" key="1">
    <citation type="submission" date="2021-01" db="EMBL/GenBank/DDBJ databases">
        <title>Whole genome shotgun sequence of Rhizocola hellebori NBRC 109834.</title>
        <authorList>
            <person name="Komaki H."/>
            <person name="Tamura T."/>
        </authorList>
    </citation>
    <scope>NUCLEOTIDE SEQUENCE</scope>
    <source>
        <strain evidence="8">NBRC 109834</strain>
    </source>
</reference>
<dbReference type="InterPro" id="IPR051784">
    <property type="entry name" value="Nod_factor_ABC_transporter"/>
</dbReference>
<comment type="caution">
    <text evidence="8">The sequence shown here is derived from an EMBL/GenBank/DDBJ whole genome shotgun (WGS) entry which is preliminary data.</text>
</comment>
<dbReference type="EMBL" id="BONY01000074">
    <property type="protein sequence ID" value="GIH09720.1"/>
    <property type="molecule type" value="Genomic_DNA"/>
</dbReference>
<comment type="subcellular location">
    <subcellularLocation>
        <location evidence="1">Membrane</location>
        <topology evidence="1">Multi-pass membrane protein</topology>
    </subcellularLocation>
</comment>
<dbReference type="GO" id="GO:0140359">
    <property type="term" value="F:ABC-type transporter activity"/>
    <property type="evidence" value="ECO:0007669"/>
    <property type="project" value="InterPro"/>
</dbReference>
<gene>
    <name evidence="8" type="ORF">Rhe02_77870</name>
</gene>
<dbReference type="Proteomes" id="UP000612899">
    <property type="component" value="Unassembled WGS sequence"/>
</dbReference>
<dbReference type="PRINTS" id="PR00164">
    <property type="entry name" value="ABC2TRNSPORT"/>
</dbReference>
<evidence type="ECO:0000256" key="1">
    <source>
        <dbReference type="ARBA" id="ARBA00004141"/>
    </source>
</evidence>
<evidence type="ECO:0000256" key="2">
    <source>
        <dbReference type="ARBA" id="ARBA00022692"/>
    </source>
</evidence>
<evidence type="ECO:0000256" key="6">
    <source>
        <dbReference type="SAM" id="Phobius"/>
    </source>
</evidence>
<evidence type="ECO:0000313" key="9">
    <source>
        <dbReference type="Proteomes" id="UP000612899"/>
    </source>
</evidence>
<evidence type="ECO:0000259" key="7">
    <source>
        <dbReference type="Pfam" id="PF01061"/>
    </source>
</evidence>
<feature type="transmembrane region" description="Helical" evidence="6">
    <location>
        <begin position="176"/>
        <end position="198"/>
    </location>
</feature>
<feature type="transmembrane region" description="Helical" evidence="6">
    <location>
        <begin position="27"/>
        <end position="45"/>
    </location>
</feature>
<feature type="transmembrane region" description="Helical" evidence="6">
    <location>
        <begin position="228"/>
        <end position="253"/>
    </location>
</feature>
<proteinExistence type="predicted"/>
<evidence type="ECO:0000256" key="4">
    <source>
        <dbReference type="ARBA" id="ARBA00023136"/>
    </source>
</evidence>
<protein>
    <submittedName>
        <fullName evidence="8">ABC transporter ATP-binding protein</fullName>
    </submittedName>
</protein>
<feature type="transmembrane region" description="Helical" evidence="6">
    <location>
        <begin position="103"/>
        <end position="132"/>
    </location>
</feature>
<feature type="transmembrane region" description="Helical" evidence="6">
    <location>
        <begin position="57"/>
        <end position="82"/>
    </location>
</feature>
<keyword evidence="9" id="KW-1185">Reference proteome</keyword>
<dbReference type="GO" id="GO:0046677">
    <property type="term" value="P:response to antibiotic"/>
    <property type="evidence" value="ECO:0007669"/>
    <property type="project" value="UniProtKB-KW"/>
</dbReference>
<keyword evidence="2 6" id="KW-0812">Transmembrane</keyword>
<dbReference type="InterPro" id="IPR000412">
    <property type="entry name" value="ABC_2_transport"/>
</dbReference>
<keyword evidence="3 6" id="KW-1133">Transmembrane helix</keyword>
<keyword evidence="8" id="KW-0547">Nucleotide-binding</keyword>
<dbReference type="PANTHER" id="PTHR43229:SF6">
    <property type="entry name" value="ABC-TYPE MULTIDRUG TRANSPORT SYSTEM, PERMEASE COMPONENT"/>
    <property type="match status" value="1"/>
</dbReference>
<sequence length="263" mass="28946">MNVIRVAAVIRRHWLVLWRGPHRWFEIAFWPVMDAILWGSLGLYLSTAAGTPDATVVALLLGGITLFWTLTVVQMTVSLSVTDETNTRNLLNVLTTSVTPTEYLFGVAAFGLMKLTMTMTTISVMTALIYGFTLNSLGWNALPIVLLLIVNGWALGFIILGLILRFGPSAEILTWGLNYVMLSISGVFFPVSALPGGVGEYLAYLPTGLAFEAMRTILRGEPARANTLWLAALGSLIVLVLALAFCSWMLRIFRHRGFVTRYS</sequence>
<dbReference type="AlphaFoldDB" id="A0A8J3QF38"/>
<keyword evidence="8" id="KW-0067">ATP-binding</keyword>
<evidence type="ECO:0000313" key="8">
    <source>
        <dbReference type="EMBL" id="GIH09720.1"/>
    </source>
</evidence>
<evidence type="ECO:0000256" key="5">
    <source>
        <dbReference type="ARBA" id="ARBA00023251"/>
    </source>
</evidence>
<dbReference type="RefSeq" id="WP_203913453.1">
    <property type="nucleotide sequence ID" value="NZ_BONY01000074.1"/>
</dbReference>
<dbReference type="PANTHER" id="PTHR43229">
    <property type="entry name" value="NODULATION PROTEIN J"/>
    <property type="match status" value="1"/>
</dbReference>
<dbReference type="Pfam" id="PF01061">
    <property type="entry name" value="ABC2_membrane"/>
    <property type="match status" value="1"/>
</dbReference>
<dbReference type="GO" id="GO:0005524">
    <property type="term" value="F:ATP binding"/>
    <property type="evidence" value="ECO:0007669"/>
    <property type="project" value="UniProtKB-KW"/>
</dbReference>
<organism evidence="8 9">
    <name type="scientific">Rhizocola hellebori</name>
    <dbReference type="NCBI Taxonomy" id="1392758"/>
    <lineage>
        <taxon>Bacteria</taxon>
        <taxon>Bacillati</taxon>
        <taxon>Actinomycetota</taxon>
        <taxon>Actinomycetes</taxon>
        <taxon>Micromonosporales</taxon>
        <taxon>Micromonosporaceae</taxon>
        <taxon>Rhizocola</taxon>
    </lineage>
</organism>
<dbReference type="GO" id="GO:0043190">
    <property type="term" value="C:ATP-binding cassette (ABC) transporter complex"/>
    <property type="evidence" value="ECO:0007669"/>
    <property type="project" value="InterPro"/>
</dbReference>
<name>A0A8J3QF38_9ACTN</name>
<feature type="transmembrane region" description="Helical" evidence="6">
    <location>
        <begin position="144"/>
        <end position="164"/>
    </location>
</feature>
<keyword evidence="4 6" id="KW-0472">Membrane</keyword>